<evidence type="ECO:0000313" key="9">
    <source>
        <dbReference type="Proteomes" id="UP000838878"/>
    </source>
</evidence>
<evidence type="ECO:0000256" key="3">
    <source>
        <dbReference type="ARBA" id="ARBA00022737"/>
    </source>
</evidence>
<reference evidence="8" key="1">
    <citation type="submission" date="2021-12" db="EMBL/GenBank/DDBJ databases">
        <authorList>
            <person name="Martin H S."/>
        </authorList>
    </citation>
    <scope>NUCLEOTIDE SEQUENCE</scope>
</reference>
<dbReference type="InterPro" id="IPR036236">
    <property type="entry name" value="Znf_C2H2_sf"/>
</dbReference>
<feature type="domain" description="C2H2-type" evidence="7">
    <location>
        <begin position="160"/>
        <end position="180"/>
    </location>
</feature>
<evidence type="ECO:0000256" key="2">
    <source>
        <dbReference type="ARBA" id="ARBA00022723"/>
    </source>
</evidence>
<dbReference type="InterPro" id="IPR050888">
    <property type="entry name" value="ZnF_C2H2-type_TF"/>
</dbReference>
<dbReference type="EMBL" id="OV170228">
    <property type="protein sequence ID" value="CAH0730160.1"/>
    <property type="molecule type" value="Genomic_DNA"/>
</dbReference>
<feature type="domain" description="C2H2-type" evidence="7">
    <location>
        <begin position="213"/>
        <end position="234"/>
    </location>
</feature>
<proteinExistence type="predicted"/>
<dbReference type="AlphaFoldDB" id="A0A8J9VNK6"/>
<evidence type="ECO:0000256" key="1">
    <source>
        <dbReference type="ARBA" id="ARBA00004123"/>
    </source>
</evidence>
<feature type="domain" description="C2H2-type" evidence="7">
    <location>
        <begin position="274"/>
        <end position="295"/>
    </location>
</feature>
<dbReference type="Gene3D" id="3.30.160.60">
    <property type="entry name" value="Classic Zinc Finger"/>
    <property type="match status" value="6"/>
</dbReference>
<dbReference type="Pfam" id="PF00096">
    <property type="entry name" value="zf-C2H2"/>
    <property type="match status" value="3"/>
</dbReference>
<dbReference type="GO" id="GO:0005634">
    <property type="term" value="C:nucleus"/>
    <property type="evidence" value="ECO:0007669"/>
    <property type="project" value="UniProtKB-SubCell"/>
</dbReference>
<gene>
    <name evidence="8" type="ORF">BINO364_LOCUS15171</name>
</gene>
<feature type="domain" description="C2H2-type" evidence="7">
    <location>
        <begin position="301"/>
        <end position="321"/>
    </location>
</feature>
<keyword evidence="4" id="KW-0863">Zinc-finger</keyword>
<comment type="subcellular location">
    <subcellularLocation>
        <location evidence="1">Nucleus</location>
    </subcellularLocation>
</comment>
<dbReference type="GO" id="GO:0008270">
    <property type="term" value="F:zinc ion binding"/>
    <property type="evidence" value="ECO:0007669"/>
    <property type="project" value="UniProtKB-KW"/>
</dbReference>
<dbReference type="Proteomes" id="UP000838878">
    <property type="component" value="Chromosome 8"/>
</dbReference>
<feature type="domain" description="C2H2-type" evidence="7">
    <location>
        <begin position="114"/>
        <end position="135"/>
    </location>
</feature>
<evidence type="ECO:0000256" key="5">
    <source>
        <dbReference type="ARBA" id="ARBA00022833"/>
    </source>
</evidence>
<evidence type="ECO:0000259" key="7">
    <source>
        <dbReference type="PROSITE" id="PS00028"/>
    </source>
</evidence>
<keyword evidence="6" id="KW-0539">Nucleus</keyword>
<protein>
    <recommendedName>
        <fullName evidence="7">C2H2-type domain-containing protein</fullName>
    </recommendedName>
</protein>
<keyword evidence="2" id="KW-0479">Metal-binding</keyword>
<dbReference type="PANTHER" id="PTHR24406">
    <property type="entry name" value="TRANSCRIPTIONAL REPRESSOR CTCFL-RELATED"/>
    <property type="match status" value="1"/>
</dbReference>
<accession>A0A8J9VNK6</accession>
<dbReference type="Pfam" id="PF13912">
    <property type="entry name" value="zf-C2H2_6"/>
    <property type="match status" value="2"/>
</dbReference>
<dbReference type="SMART" id="SM00355">
    <property type="entry name" value="ZnF_C2H2"/>
    <property type="match status" value="9"/>
</dbReference>
<organism evidence="8 9">
    <name type="scientific">Brenthis ino</name>
    <name type="common">lesser marbled fritillary</name>
    <dbReference type="NCBI Taxonomy" id="405034"/>
    <lineage>
        <taxon>Eukaryota</taxon>
        <taxon>Metazoa</taxon>
        <taxon>Ecdysozoa</taxon>
        <taxon>Arthropoda</taxon>
        <taxon>Hexapoda</taxon>
        <taxon>Insecta</taxon>
        <taxon>Pterygota</taxon>
        <taxon>Neoptera</taxon>
        <taxon>Endopterygota</taxon>
        <taxon>Lepidoptera</taxon>
        <taxon>Glossata</taxon>
        <taxon>Ditrysia</taxon>
        <taxon>Papilionoidea</taxon>
        <taxon>Nymphalidae</taxon>
        <taxon>Heliconiinae</taxon>
        <taxon>Argynnini</taxon>
        <taxon>Brenthis</taxon>
    </lineage>
</organism>
<evidence type="ECO:0000256" key="4">
    <source>
        <dbReference type="ARBA" id="ARBA00022771"/>
    </source>
</evidence>
<dbReference type="PROSITE" id="PS00028">
    <property type="entry name" value="ZINC_FINGER_C2H2_1"/>
    <property type="match status" value="7"/>
</dbReference>
<dbReference type="InterPro" id="IPR013087">
    <property type="entry name" value="Znf_C2H2_type"/>
</dbReference>
<keyword evidence="5" id="KW-0862">Zinc</keyword>
<dbReference type="Pfam" id="PF12874">
    <property type="entry name" value="zf-met"/>
    <property type="match status" value="1"/>
</dbReference>
<feature type="non-terminal residue" evidence="8">
    <location>
        <position position="387"/>
    </location>
</feature>
<evidence type="ECO:0000256" key="6">
    <source>
        <dbReference type="ARBA" id="ARBA00023242"/>
    </source>
</evidence>
<keyword evidence="9" id="KW-1185">Reference proteome</keyword>
<feature type="domain" description="C2H2-type" evidence="7">
    <location>
        <begin position="65"/>
        <end position="85"/>
    </location>
</feature>
<evidence type="ECO:0000313" key="8">
    <source>
        <dbReference type="EMBL" id="CAH0730160.1"/>
    </source>
</evidence>
<dbReference type="SUPFAM" id="SSF57667">
    <property type="entry name" value="beta-beta-alpha zinc fingers"/>
    <property type="match status" value="4"/>
</dbReference>
<sequence>MISGCSWMKKTKNRHFVSSGTTASGRKVVLSSIWEMTLSERQNAAMLLENTTVRPFVYCRYFFKCFFCSEQFSEIHALLNHTTMHEMPGYDKILQDLLPKGKRTIKIDISNLKCKICKESLSDIDQIRKHLVKEHEKEFTQSGNGMIVYNLSLRNGQFSCHICSKMFQTFILLNRHMNVHFNNAVCEICGAGFMSHQRLIQHKEIHSPGGYPCRKCGKVYTTRSNLKYHIEKSHEGATKMRMLRCPHCPERFTEHFRKLKHLKEVHEITFTYECDVCNSKFPSRRALTTHTNKFHTQKTFCGICRKSFSCVTTLKKHMLGHSGRKDFTCGLCAKSYGQQKSLNRHMTMHINECNKLACCGNGFQNRNDFNLHVKEWHPNIFCNFPFN</sequence>
<name>A0A8J9VNK6_9NEOP</name>
<dbReference type="OrthoDB" id="6077919at2759"/>
<keyword evidence="3" id="KW-0677">Repeat</keyword>
<feature type="domain" description="C2H2-type" evidence="7">
    <location>
        <begin position="329"/>
        <end position="349"/>
    </location>
</feature>